<evidence type="ECO:0000256" key="3">
    <source>
        <dbReference type="ARBA" id="ARBA00022771"/>
    </source>
</evidence>
<keyword evidence="5" id="KW-0539">Nucleus</keyword>
<dbReference type="SUPFAM" id="SSF53098">
    <property type="entry name" value="Ribonuclease H-like"/>
    <property type="match status" value="1"/>
</dbReference>
<evidence type="ECO:0000256" key="5">
    <source>
        <dbReference type="ARBA" id="ARBA00023242"/>
    </source>
</evidence>
<dbReference type="GO" id="GO:0046983">
    <property type="term" value="F:protein dimerization activity"/>
    <property type="evidence" value="ECO:0007669"/>
    <property type="project" value="InterPro"/>
</dbReference>
<evidence type="ECO:0000256" key="2">
    <source>
        <dbReference type="ARBA" id="ARBA00022723"/>
    </source>
</evidence>
<dbReference type="RefSeq" id="XP_003064881.1">
    <property type="nucleotide sequence ID" value="XM_003064835.1"/>
</dbReference>
<dbReference type="InterPro" id="IPR011009">
    <property type="entry name" value="Kinase-like_dom_sf"/>
</dbReference>
<dbReference type="STRING" id="564608.C1NAC6"/>
<feature type="domain" description="Protein kinase" evidence="6">
    <location>
        <begin position="1"/>
        <end position="97"/>
    </location>
</feature>
<evidence type="ECO:0000313" key="7">
    <source>
        <dbReference type="EMBL" id="EEH50861.1"/>
    </source>
</evidence>
<organism evidence="8">
    <name type="scientific">Micromonas pusilla (strain CCMP1545)</name>
    <name type="common">Picoplanktonic green alga</name>
    <dbReference type="NCBI Taxonomy" id="564608"/>
    <lineage>
        <taxon>Eukaryota</taxon>
        <taxon>Viridiplantae</taxon>
        <taxon>Chlorophyta</taxon>
        <taxon>Mamiellophyceae</taxon>
        <taxon>Mamiellales</taxon>
        <taxon>Mamiellaceae</taxon>
        <taxon>Micromonas</taxon>
    </lineage>
</organism>
<name>C1NAC6_MICPC</name>
<evidence type="ECO:0000313" key="8">
    <source>
        <dbReference type="Proteomes" id="UP000001876"/>
    </source>
</evidence>
<sequence length="231" mass="26189">MCTEVLSVQQSAKNHEKSSESDVYALGMTVWQIYERLQPFSIMPEAAIVSQVLGGERPKYNHTPPSVKKIISSCWAKDPKDRPPSDQIACALSHVYELLERSLNSSYAYVKHKFAQDDLKMDPLDFWKEKGKQWPLLREVAKTILAIPASSAGSERSFSTMGRLLSNNRTTMLHDKVNKLIVLNKHPDLFNQDTLGENVSEEECLQVDEEDSEDEFEHEFDDGWSLIADAA</sequence>
<accession>C1NAC6</accession>
<comment type="subcellular location">
    <subcellularLocation>
        <location evidence="1">Nucleus</location>
    </subcellularLocation>
</comment>
<evidence type="ECO:0000256" key="1">
    <source>
        <dbReference type="ARBA" id="ARBA00004123"/>
    </source>
</evidence>
<gene>
    <name evidence="7" type="ORF">MICPUCDRAFT_54843</name>
</gene>
<evidence type="ECO:0000256" key="4">
    <source>
        <dbReference type="ARBA" id="ARBA00022833"/>
    </source>
</evidence>
<dbReference type="PANTHER" id="PTHR46481">
    <property type="entry name" value="ZINC FINGER BED DOMAIN-CONTAINING PROTEIN 4"/>
    <property type="match status" value="1"/>
</dbReference>
<dbReference type="GO" id="GO:0008270">
    <property type="term" value="F:zinc ion binding"/>
    <property type="evidence" value="ECO:0007669"/>
    <property type="project" value="UniProtKB-KW"/>
</dbReference>
<dbReference type="EMBL" id="GG663753">
    <property type="protein sequence ID" value="EEH50861.1"/>
    <property type="molecule type" value="Genomic_DNA"/>
</dbReference>
<dbReference type="eggNOG" id="KOG1121">
    <property type="taxonomic scope" value="Eukaryota"/>
</dbReference>
<dbReference type="InterPro" id="IPR000719">
    <property type="entry name" value="Prot_kinase_dom"/>
</dbReference>
<dbReference type="AlphaFoldDB" id="C1NAC6"/>
<dbReference type="InterPro" id="IPR012337">
    <property type="entry name" value="RNaseH-like_sf"/>
</dbReference>
<dbReference type="GeneID" id="9690382"/>
<dbReference type="InterPro" id="IPR001245">
    <property type="entry name" value="Ser-Thr/Tyr_kinase_cat_dom"/>
</dbReference>
<dbReference type="InterPro" id="IPR008906">
    <property type="entry name" value="HATC_C_dom"/>
</dbReference>
<dbReference type="PANTHER" id="PTHR46481:SF10">
    <property type="entry name" value="ZINC FINGER BED DOMAIN-CONTAINING PROTEIN 39"/>
    <property type="match status" value="1"/>
</dbReference>
<dbReference type="SUPFAM" id="SSF56112">
    <property type="entry name" value="Protein kinase-like (PK-like)"/>
    <property type="match status" value="1"/>
</dbReference>
<keyword evidence="4" id="KW-0862">Zinc</keyword>
<evidence type="ECO:0000259" key="6">
    <source>
        <dbReference type="PROSITE" id="PS50011"/>
    </source>
</evidence>
<dbReference type="Pfam" id="PF07714">
    <property type="entry name" value="PK_Tyr_Ser-Thr"/>
    <property type="match status" value="1"/>
</dbReference>
<dbReference type="OrthoDB" id="545952at2759"/>
<dbReference type="Pfam" id="PF05699">
    <property type="entry name" value="Dimer_Tnp_hAT"/>
    <property type="match status" value="1"/>
</dbReference>
<dbReference type="KEGG" id="mpp:MICPUCDRAFT_54843"/>
<dbReference type="GO" id="GO:0005634">
    <property type="term" value="C:nucleus"/>
    <property type="evidence" value="ECO:0007669"/>
    <property type="project" value="UniProtKB-SubCell"/>
</dbReference>
<proteinExistence type="predicted"/>
<reference evidence="7 8" key="1">
    <citation type="journal article" date="2009" name="Science">
        <title>Green evolution and dynamic adaptations revealed by genomes of the marine picoeukaryotes Micromonas.</title>
        <authorList>
            <person name="Worden A.Z."/>
            <person name="Lee J.H."/>
            <person name="Mock T."/>
            <person name="Rouze P."/>
            <person name="Simmons M.P."/>
            <person name="Aerts A.L."/>
            <person name="Allen A.E."/>
            <person name="Cuvelier M.L."/>
            <person name="Derelle E."/>
            <person name="Everett M.V."/>
            <person name="Foulon E."/>
            <person name="Grimwood J."/>
            <person name="Gundlach H."/>
            <person name="Henrissat B."/>
            <person name="Napoli C."/>
            <person name="McDonald S.M."/>
            <person name="Parker M.S."/>
            <person name="Rombauts S."/>
            <person name="Salamov A."/>
            <person name="Von Dassow P."/>
            <person name="Badger J.H."/>
            <person name="Coutinho P.M."/>
            <person name="Demir E."/>
            <person name="Dubchak I."/>
            <person name="Gentemann C."/>
            <person name="Eikrem W."/>
            <person name="Gready J.E."/>
            <person name="John U."/>
            <person name="Lanier W."/>
            <person name="Lindquist E.A."/>
            <person name="Lucas S."/>
            <person name="Mayer K.F."/>
            <person name="Moreau H."/>
            <person name="Not F."/>
            <person name="Otillar R."/>
            <person name="Panaud O."/>
            <person name="Pangilinan J."/>
            <person name="Paulsen I."/>
            <person name="Piegu B."/>
            <person name="Poliakov A."/>
            <person name="Robbens S."/>
            <person name="Schmutz J."/>
            <person name="Toulza E."/>
            <person name="Wyss T."/>
            <person name="Zelensky A."/>
            <person name="Zhou K."/>
            <person name="Armbrust E.V."/>
            <person name="Bhattacharya D."/>
            <person name="Goodenough U.W."/>
            <person name="Van de Peer Y."/>
            <person name="Grigoriev I.V."/>
        </authorList>
    </citation>
    <scope>NUCLEOTIDE SEQUENCE [LARGE SCALE GENOMIC DNA]</scope>
    <source>
        <strain evidence="7 8">CCMP1545</strain>
    </source>
</reference>
<dbReference type="Proteomes" id="UP000001876">
    <property type="component" value="Unassembled WGS sequence"/>
</dbReference>
<dbReference type="GO" id="GO:0004672">
    <property type="term" value="F:protein kinase activity"/>
    <property type="evidence" value="ECO:0007669"/>
    <property type="project" value="InterPro"/>
</dbReference>
<keyword evidence="8" id="KW-1185">Reference proteome</keyword>
<dbReference type="InterPro" id="IPR052035">
    <property type="entry name" value="ZnF_BED_domain_contain"/>
</dbReference>
<protein>
    <recommendedName>
        <fullName evidence="6">Protein kinase domain-containing protein</fullName>
    </recommendedName>
</protein>
<keyword evidence="3" id="KW-0863">Zinc-finger</keyword>
<dbReference type="PROSITE" id="PS50011">
    <property type="entry name" value="PROTEIN_KINASE_DOM"/>
    <property type="match status" value="1"/>
</dbReference>
<dbReference type="Gene3D" id="1.10.510.10">
    <property type="entry name" value="Transferase(Phosphotransferase) domain 1"/>
    <property type="match status" value="1"/>
</dbReference>
<dbReference type="GO" id="GO:0005524">
    <property type="term" value="F:ATP binding"/>
    <property type="evidence" value="ECO:0007669"/>
    <property type="project" value="InterPro"/>
</dbReference>
<keyword evidence="2" id="KW-0479">Metal-binding</keyword>